<organism evidence="1 2">
    <name type="scientific">Microdochium bolleyi</name>
    <dbReference type="NCBI Taxonomy" id="196109"/>
    <lineage>
        <taxon>Eukaryota</taxon>
        <taxon>Fungi</taxon>
        <taxon>Dikarya</taxon>
        <taxon>Ascomycota</taxon>
        <taxon>Pezizomycotina</taxon>
        <taxon>Sordariomycetes</taxon>
        <taxon>Xylariomycetidae</taxon>
        <taxon>Xylariales</taxon>
        <taxon>Microdochiaceae</taxon>
        <taxon>Microdochium</taxon>
    </lineage>
</organism>
<name>A0A136IMP1_9PEZI</name>
<proteinExistence type="predicted"/>
<dbReference type="InParanoid" id="A0A136IMP1"/>
<protein>
    <submittedName>
        <fullName evidence="1">Uncharacterized protein</fullName>
    </submittedName>
</protein>
<evidence type="ECO:0000313" key="2">
    <source>
        <dbReference type="Proteomes" id="UP000070501"/>
    </source>
</evidence>
<accession>A0A136IMP1</accession>
<evidence type="ECO:0000313" key="1">
    <source>
        <dbReference type="EMBL" id="KXJ86088.1"/>
    </source>
</evidence>
<dbReference type="AlphaFoldDB" id="A0A136IMP1"/>
<feature type="non-terminal residue" evidence="1">
    <location>
        <position position="60"/>
    </location>
</feature>
<reference evidence="2" key="1">
    <citation type="submission" date="2016-02" db="EMBL/GenBank/DDBJ databases">
        <title>Draft genome sequence of Microdochium bolleyi, a fungal endophyte of beachgrass.</title>
        <authorList>
            <consortium name="DOE Joint Genome Institute"/>
            <person name="David A.S."/>
            <person name="May G."/>
            <person name="Haridas S."/>
            <person name="Lim J."/>
            <person name="Wang M."/>
            <person name="Labutti K."/>
            <person name="Lipzen A."/>
            <person name="Barry K."/>
            <person name="Grigoriev I.V."/>
        </authorList>
    </citation>
    <scope>NUCLEOTIDE SEQUENCE [LARGE SCALE GENOMIC DNA]</scope>
    <source>
        <strain evidence="2">J235TASD1</strain>
    </source>
</reference>
<sequence length="60" mass="6827">MPPPPSVPPYEQLAHRLRELARPGHTQELMTEVETALGGDSRVFWEAVFFFDIPCKACRT</sequence>
<gene>
    <name evidence="1" type="ORF">Micbo1qcDRAFT_168888</name>
</gene>
<keyword evidence="2" id="KW-1185">Reference proteome</keyword>
<dbReference type="Proteomes" id="UP000070501">
    <property type="component" value="Unassembled WGS sequence"/>
</dbReference>
<dbReference type="EMBL" id="KQ964271">
    <property type="protein sequence ID" value="KXJ86088.1"/>
    <property type="molecule type" value="Genomic_DNA"/>
</dbReference>